<proteinExistence type="predicted"/>
<protein>
    <submittedName>
        <fullName evidence="1">AAA family ATPase</fullName>
    </submittedName>
</protein>
<dbReference type="InterPro" id="IPR027417">
    <property type="entry name" value="P-loop_NTPase"/>
</dbReference>
<name>A0A8I1A0N7_RHOER</name>
<accession>A0A8I1A0N7</accession>
<evidence type="ECO:0000313" key="1">
    <source>
        <dbReference type="EMBL" id="MBH5146798.1"/>
    </source>
</evidence>
<dbReference type="Pfam" id="PF13481">
    <property type="entry name" value="AAA_25"/>
    <property type="match status" value="1"/>
</dbReference>
<dbReference type="Gene3D" id="3.40.50.300">
    <property type="entry name" value="P-loop containing nucleotide triphosphate hydrolases"/>
    <property type="match status" value="1"/>
</dbReference>
<sequence>MNTVDRQQIRRFLELQYALEKTDDKPHHAWIASDVPTKGNFSPEAFVWPRQADELVSRVVELDGKGRNVWFCSSLMYGHARLHGNSVERRRLHLDIDGSTPDIDAKLTALHAWYVVTGRPGHLHAYIELDRSLPHKQYKDFEIALRDWINGTGPKIADDKVTSENLLRIPGTTNWMGTGKDYPPAPVTWDGAVSEYRWVPEELAAHIGLDLSVVPQATAQVASSAPIVAAPVSQVPQAIQYVLDNPKLKSDGTWDRSAMLATIVNAAASAGLTIGQTLGIALSRAELMTKGENWIRTDVPRLWTKFGGDSLGDEENRKQMQDEADTAALMGGQLDAFATKGSSPPAPTTPKVEYKMRTVSQMARPRKMKWLAQGRIPQSATTVLVGHESIGKSLFWVHLTAIVTNGWAAPYLGIQAGPKRHVIVVLNEEDFTSQTIPRLMAAGVDLDYVHPICADDEGNYSPTFPDDSAMQVIRNGVSEVNAALVVIDTWMNTLRGIDIKDPVKARNALQPWTNLAQEFATSVLLVTHTNRLNTKSTRDAMGGTSELRKAARSTLFAQLDEKKRLTVGVDKSNVAAATNAAVFEQFIATLTYDDGDTDAMPALRYIGDADKTAQEILECAVDAEDDAATEKRDCLQWVENILRKHGGSMLSKDLEYAGDAAGFSKNSIGRARRKLGVEGTKGPDGKWIATL</sequence>
<comment type="caution">
    <text evidence="1">The sequence shown here is derived from an EMBL/GenBank/DDBJ whole genome shotgun (WGS) entry which is preliminary data.</text>
</comment>
<gene>
    <name evidence="1" type="ORF">I3517_29765</name>
</gene>
<dbReference type="AlphaFoldDB" id="A0A8I1A0N7"/>
<organism evidence="1 2">
    <name type="scientific">Rhodococcus erythropolis</name>
    <name type="common">Arthrobacter picolinophilus</name>
    <dbReference type="NCBI Taxonomy" id="1833"/>
    <lineage>
        <taxon>Bacteria</taxon>
        <taxon>Bacillati</taxon>
        <taxon>Actinomycetota</taxon>
        <taxon>Actinomycetes</taxon>
        <taxon>Mycobacteriales</taxon>
        <taxon>Nocardiaceae</taxon>
        <taxon>Rhodococcus</taxon>
        <taxon>Rhodococcus erythropolis group</taxon>
    </lineage>
</organism>
<evidence type="ECO:0000313" key="2">
    <source>
        <dbReference type="Proteomes" id="UP000627573"/>
    </source>
</evidence>
<dbReference type="EMBL" id="JAECSB010000095">
    <property type="protein sequence ID" value="MBH5146798.1"/>
    <property type="molecule type" value="Genomic_DNA"/>
</dbReference>
<reference evidence="1 2" key="1">
    <citation type="submission" date="2020-12" db="EMBL/GenBank/DDBJ databases">
        <title>Draft genome sequence of furan degrading bacterial strain FUR100.</title>
        <authorList>
            <person name="Woiski C."/>
        </authorList>
    </citation>
    <scope>NUCLEOTIDE SEQUENCE [LARGE SCALE GENOMIC DNA]</scope>
    <source>
        <strain evidence="1 2">FUR100</strain>
    </source>
</reference>
<dbReference type="RefSeq" id="WP_197942168.1">
    <property type="nucleotide sequence ID" value="NZ_JAECSB010000095.1"/>
</dbReference>
<dbReference type="SUPFAM" id="SSF52540">
    <property type="entry name" value="P-loop containing nucleoside triphosphate hydrolases"/>
    <property type="match status" value="1"/>
</dbReference>
<dbReference type="Proteomes" id="UP000627573">
    <property type="component" value="Unassembled WGS sequence"/>
</dbReference>
<keyword evidence="2" id="KW-1185">Reference proteome</keyword>